<organism evidence="2 3">
    <name type="scientific">candidate division WOR-1 bacterium RIFCSPHIGHO2_01_FULL_53_15</name>
    <dbReference type="NCBI Taxonomy" id="1802564"/>
    <lineage>
        <taxon>Bacteria</taxon>
        <taxon>Bacillati</taxon>
        <taxon>Saganbacteria</taxon>
    </lineage>
</organism>
<feature type="domain" description="Carrier" evidence="1">
    <location>
        <begin position="4"/>
        <end position="86"/>
    </location>
</feature>
<evidence type="ECO:0000313" key="3">
    <source>
        <dbReference type="Proteomes" id="UP000178724"/>
    </source>
</evidence>
<dbReference type="Proteomes" id="UP000178724">
    <property type="component" value="Unassembled WGS sequence"/>
</dbReference>
<sequence>MNHEPVIKRLKRILVQQLNLERDPESIGDDEELFRAGLNLDSIDSLEMIIAIEREFCLSISDEQLKEPEKIFRTIRTLANFVEALLPPSAKK</sequence>
<dbReference type="InterPro" id="IPR036736">
    <property type="entry name" value="ACP-like_sf"/>
</dbReference>
<dbReference type="InterPro" id="IPR009081">
    <property type="entry name" value="PP-bd_ACP"/>
</dbReference>
<comment type="caution">
    <text evidence="2">The sequence shown here is derived from an EMBL/GenBank/DDBJ whole genome shotgun (WGS) entry which is preliminary data.</text>
</comment>
<name>A0A1F4Q4M7_UNCSA</name>
<gene>
    <name evidence="2" type="ORF">A2625_07585</name>
</gene>
<dbReference type="EMBL" id="METM01000003">
    <property type="protein sequence ID" value="OGB90884.1"/>
    <property type="molecule type" value="Genomic_DNA"/>
</dbReference>
<dbReference type="SUPFAM" id="SSF47336">
    <property type="entry name" value="ACP-like"/>
    <property type="match status" value="1"/>
</dbReference>
<accession>A0A1F4Q4M7</accession>
<protein>
    <recommendedName>
        <fullName evidence="1">Carrier domain-containing protein</fullName>
    </recommendedName>
</protein>
<dbReference type="Gene3D" id="1.10.1200.10">
    <property type="entry name" value="ACP-like"/>
    <property type="match status" value="1"/>
</dbReference>
<evidence type="ECO:0000313" key="2">
    <source>
        <dbReference type="EMBL" id="OGB90884.1"/>
    </source>
</evidence>
<dbReference type="AlphaFoldDB" id="A0A1F4Q4M7"/>
<evidence type="ECO:0000259" key="1">
    <source>
        <dbReference type="PROSITE" id="PS50075"/>
    </source>
</evidence>
<dbReference type="PROSITE" id="PS50075">
    <property type="entry name" value="CARRIER"/>
    <property type="match status" value="1"/>
</dbReference>
<reference evidence="2 3" key="1">
    <citation type="journal article" date="2016" name="Nat. Commun.">
        <title>Thousands of microbial genomes shed light on interconnected biogeochemical processes in an aquifer system.</title>
        <authorList>
            <person name="Anantharaman K."/>
            <person name="Brown C.T."/>
            <person name="Hug L.A."/>
            <person name="Sharon I."/>
            <person name="Castelle C.J."/>
            <person name="Probst A.J."/>
            <person name="Thomas B.C."/>
            <person name="Singh A."/>
            <person name="Wilkins M.J."/>
            <person name="Karaoz U."/>
            <person name="Brodie E.L."/>
            <person name="Williams K.H."/>
            <person name="Hubbard S.S."/>
            <person name="Banfield J.F."/>
        </authorList>
    </citation>
    <scope>NUCLEOTIDE SEQUENCE [LARGE SCALE GENOMIC DNA]</scope>
</reference>
<proteinExistence type="predicted"/>
<dbReference type="Pfam" id="PF00550">
    <property type="entry name" value="PP-binding"/>
    <property type="match status" value="1"/>
</dbReference>